<organism evidence="2 3">
    <name type="scientific">Dokdonella fugitiva</name>
    <dbReference type="NCBI Taxonomy" id="328517"/>
    <lineage>
        <taxon>Bacteria</taxon>
        <taxon>Pseudomonadati</taxon>
        <taxon>Pseudomonadota</taxon>
        <taxon>Gammaproteobacteria</taxon>
        <taxon>Lysobacterales</taxon>
        <taxon>Rhodanobacteraceae</taxon>
        <taxon>Dokdonella</taxon>
    </lineage>
</organism>
<proteinExistence type="predicted"/>
<dbReference type="EMBL" id="JACGXL010000001">
    <property type="protein sequence ID" value="MBA8886541.1"/>
    <property type="molecule type" value="Genomic_DNA"/>
</dbReference>
<evidence type="ECO:0000313" key="2">
    <source>
        <dbReference type="EMBL" id="MBA8886541.1"/>
    </source>
</evidence>
<name>A0A839F2W0_9GAMM</name>
<accession>A0A839F2W0</accession>
<feature type="compositionally biased region" description="Basic and acidic residues" evidence="1">
    <location>
        <begin position="64"/>
        <end position="73"/>
    </location>
</feature>
<evidence type="ECO:0000313" key="3">
    <source>
        <dbReference type="Proteomes" id="UP000550401"/>
    </source>
</evidence>
<sequence>MRQPFSATFVTIGESLRRSCSFSAQRRSIATAPGRLHRPASRGRPRFPRRMTDPGAPHESAGPVRDRDVESRRGLVARRVGSCSGLP</sequence>
<feature type="region of interest" description="Disordered" evidence="1">
    <location>
        <begin position="32"/>
        <end position="73"/>
    </location>
</feature>
<feature type="compositionally biased region" description="Basic residues" evidence="1">
    <location>
        <begin position="35"/>
        <end position="49"/>
    </location>
</feature>
<keyword evidence="3" id="KW-1185">Reference proteome</keyword>
<dbReference type="Proteomes" id="UP000550401">
    <property type="component" value="Unassembled WGS sequence"/>
</dbReference>
<comment type="caution">
    <text evidence="2">The sequence shown here is derived from an EMBL/GenBank/DDBJ whole genome shotgun (WGS) entry which is preliminary data.</text>
</comment>
<reference evidence="2 3" key="1">
    <citation type="submission" date="2020-07" db="EMBL/GenBank/DDBJ databases">
        <title>Genomic Encyclopedia of Type Strains, Phase IV (KMG-V): Genome sequencing to study the core and pangenomes of soil and plant-associated prokaryotes.</title>
        <authorList>
            <person name="Whitman W."/>
        </authorList>
    </citation>
    <scope>NUCLEOTIDE SEQUENCE [LARGE SCALE GENOMIC DNA]</scope>
    <source>
        <strain evidence="2 3">RH2WT43</strain>
    </source>
</reference>
<protein>
    <submittedName>
        <fullName evidence="2">Uncharacterized protein</fullName>
    </submittedName>
</protein>
<dbReference type="AlphaFoldDB" id="A0A839F2W0"/>
<evidence type="ECO:0000256" key="1">
    <source>
        <dbReference type="SAM" id="MobiDB-lite"/>
    </source>
</evidence>
<gene>
    <name evidence="2" type="ORF">FHW12_000732</name>
</gene>